<comment type="similarity">
    <text evidence="1">Belongs to the glycosyl hydrolase 20 family.</text>
</comment>
<dbReference type="CDD" id="cd09620">
    <property type="entry name" value="CBM9_like_3"/>
    <property type="match status" value="1"/>
</dbReference>
<dbReference type="Gene3D" id="3.20.20.80">
    <property type="entry name" value="Glycosidases"/>
    <property type="match status" value="1"/>
</dbReference>
<organism evidence="8 9">
    <name type="scientific">Algivirga pacifica</name>
    <dbReference type="NCBI Taxonomy" id="1162670"/>
    <lineage>
        <taxon>Bacteria</taxon>
        <taxon>Pseudomonadati</taxon>
        <taxon>Bacteroidota</taxon>
        <taxon>Cytophagia</taxon>
        <taxon>Cytophagales</taxon>
        <taxon>Flammeovirgaceae</taxon>
        <taxon>Algivirga</taxon>
    </lineage>
</organism>
<dbReference type="EMBL" id="BAABJX010000024">
    <property type="protein sequence ID" value="GAA4831922.1"/>
    <property type="molecule type" value="Genomic_DNA"/>
</dbReference>
<feature type="domain" description="Carbohydrate-binding" evidence="6">
    <location>
        <begin position="700"/>
        <end position="898"/>
    </location>
</feature>
<keyword evidence="3" id="KW-0325">Glycoprotein</keyword>
<evidence type="ECO:0008006" key="10">
    <source>
        <dbReference type="Google" id="ProtNLM"/>
    </source>
</evidence>
<gene>
    <name evidence="8" type="ORF">GCM10023331_16490</name>
</gene>
<dbReference type="Pfam" id="PF06452">
    <property type="entry name" value="CBM9_1"/>
    <property type="match status" value="1"/>
</dbReference>
<accession>A0ABP9D7U6</accession>
<evidence type="ECO:0000256" key="2">
    <source>
        <dbReference type="ARBA" id="ARBA00022801"/>
    </source>
</evidence>
<dbReference type="InterPro" id="IPR029018">
    <property type="entry name" value="Hex-like_dom2"/>
</dbReference>
<dbReference type="Pfam" id="PF14845">
    <property type="entry name" value="Glycohydro_20b2"/>
    <property type="match status" value="1"/>
</dbReference>
<dbReference type="InterPro" id="IPR010502">
    <property type="entry name" value="Carb-bd_dom_fam9"/>
</dbReference>
<dbReference type="PANTHER" id="PTHR22600">
    <property type="entry name" value="BETA-HEXOSAMINIDASE"/>
    <property type="match status" value="1"/>
</dbReference>
<keyword evidence="4" id="KW-0326">Glycosidase</keyword>
<evidence type="ECO:0000256" key="1">
    <source>
        <dbReference type="ARBA" id="ARBA00006285"/>
    </source>
</evidence>
<proteinExistence type="inferred from homology"/>
<keyword evidence="2" id="KW-0378">Hydrolase</keyword>
<dbReference type="PANTHER" id="PTHR22600:SF21">
    <property type="entry name" value="BETA-HEXOSAMINIDASE A"/>
    <property type="match status" value="1"/>
</dbReference>
<dbReference type="Gene3D" id="2.60.40.1190">
    <property type="match status" value="1"/>
</dbReference>
<keyword evidence="9" id="KW-1185">Reference proteome</keyword>
<dbReference type="PRINTS" id="PR00738">
    <property type="entry name" value="GLHYDRLASE20"/>
</dbReference>
<evidence type="ECO:0000256" key="3">
    <source>
        <dbReference type="ARBA" id="ARBA00023180"/>
    </source>
</evidence>
<evidence type="ECO:0000256" key="4">
    <source>
        <dbReference type="ARBA" id="ARBA00023295"/>
    </source>
</evidence>
<dbReference type="SUPFAM" id="SSF49344">
    <property type="entry name" value="CBD9-like"/>
    <property type="match status" value="1"/>
</dbReference>
<dbReference type="InterPro" id="IPR015883">
    <property type="entry name" value="Glyco_hydro_20_cat"/>
</dbReference>
<reference evidence="9" key="1">
    <citation type="journal article" date="2019" name="Int. J. Syst. Evol. Microbiol.">
        <title>The Global Catalogue of Microorganisms (GCM) 10K type strain sequencing project: providing services to taxonomists for standard genome sequencing and annotation.</title>
        <authorList>
            <consortium name="The Broad Institute Genomics Platform"/>
            <consortium name="The Broad Institute Genome Sequencing Center for Infectious Disease"/>
            <person name="Wu L."/>
            <person name="Ma J."/>
        </authorList>
    </citation>
    <scope>NUCLEOTIDE SEQUENCE [LARGE SCALE GENOMIC DNA]</scope>
    <source>
        <strain evidence="9">JCM 18326</strain>
    </source>
</reference>
<dbReference type="Pfam" id="PF00728">
    <property type="entry name" value="Glyco_hydro_20"/>
    <property type="match status" value="1"/>
</dbReference>
<protein>
    <recommendedName>
        <fullName evidence="10">Beta-N-acetylhexosaminidase</fullName>
    </recommendedName>
</protein>
<dbReference type="SUPFAM" id="SSF51445">
    <property type="entry name" value="(Trans)glycosidases"/>
    <property type="match status" value="1"/>
</dbReference>
<sequence>MPVPAKVTLANSHYSINKDFTVELQGSSTIRLQKAATRFVARLRGRTGISFSQDFIKGNGMPSPNGLLVKVEKEGTLALNMDESYTLQVTDEKILLEASTDIGALRGLETLLQLVEVGKEGFYLPTAKIEDQPRFPWRGLMLDVSRHFLPLEVVKRNIAAMAAVKMNVFHWHLTDDHGIRVESKVYPQLHEKASDGMYYTQEQIKEVIAFAAERGIRVVPEFDLPGHATAWCVAFPELASAPYQYMADAILDEKGMMDLNVKTAPYHIERNAGIFDATLDPTNEKTYEVVGNFLNEMAALFPDVYMHIGGDENEGKQWDANPEIQAFMKEHNIADNHMLQNHFNKRVLKMMEANGKRMVGWDEILVDGLPKNAVIQSWRGKESLAQAAKDGYQVMLSNGYYIDLMHPAEHHYLQDPLPDNHDLTEQQAKNVLGGEATMWSELVTPETVDSRIWPRTAAIAERLWSPAEVKDVEDMYRRLSVINWQLEELGLQHLTYQEKLFRNLARGYDIEPLKVLARVAVPLRFYNRNSMGWMYTTYGSSYRQFVDALGPDARDARDFNEWVEAYLDGGDLSKEQAIADLLAQWQGNHIAIQQLINKSPALEDIENLSYRLSEAARVTLEALQLQEQPSYEWYRERLDIIDQARFDGPTTKEFLKVEKQSLAKGGSRATLPVVTAMERILKVKAGQLMAYRTRKDITVDGVLEEWKEADWQVFTNGAQYTGGWYKADSAWYALRWDKQHLYLAFKVKDSDVTAVQQERDGAKLWEDDGIEVLFDPLHHRSAEWQEDDIAYHVSAANIIMDEKGMKGEQYDASWTGNAITAVKVKGTLNEEKSADWGYTVEMAVSWDELGVKPKKDTALGMTLCVNDKNSVTETYEYFDYMHLKVFHAPHRFATLRLSTASEEKTDQKTQ</sequence>
<evidence type="ECO:0000259" key="5">
    <source>
        <dbReference type="Pfam" id="PF00728"/>
    </source>
</evidence>
<evidence type="ECO:0000313" key="9">
    <source>
        <dbReference type="Proteomes" id="UP001500298"/>
    </source>
</evidence>
<dbReference type="InterPro" id="IPR025705">
    <property type="entry name" value="Beta_hexosaminidase_sua/sub"/>
</dbReference>
<dbReference type="Proteomes" id="UP001500298">
    <property type="component" value="Unassembled WGS sequence"/>
</dbReference>
<evidence type="ECO:0000313" key="8">
    <source>
        <dbReference type="EMBL" id="GAA4831922.1"/>
    </source>
</evidence>
<evidence type="ECO:0000259" key="7">
    <source>
        <dbReference type="Pfam" id="PF14845"/>
    </source>
</evidence>
<dbReference type="InterPro" id="IPR029019">
    <property type="entry name" value="HEX_eukaryotic_N"/>
</dbReference>
<dbReference type="Gene3D" id="3.30.379.10">
    <property type="entry name" value="Chitobiase/beta-hexosaminidase domain 2-like"/>
    <property type="match status" value="1"/>
</dbReference>
<dbReference type="SUPFAM" id="SSF55545">
    <property type="entry name" value="beta-N-acetylhexosaminidase-like domain"/>
    <property type="match status" value="1"/>
</dbReference>
<comment type="caution">
    <text evidence="8">The sequence shown here is derived from an EMBL/GenBank/DDBJ whole genome shotgun (WGS) entry which is preliminary data.</text>
</comment>
<feature type="domain" description="Glycoside hydrolase family 20 catalytic" evidence="5">
    <location>
        <begin position="135"/>
        <end position="466"/>
    </location>
</feature>
<evidence type="ECO:0000259" key="6">
    <source>
        <dbReference type="Pfam" id="PF06452"/>
    </source>
</evidence>
<name>A0ABP9D7U6_9BACT</name>
<dbReference type="InterPro" id="IPR017853">
    <property type="entry name" value="GH"/>
</dbReference>
<dbReference type="CDD" id="cd06570">
    <property type="entry name" value="GH20_chitobiase-like_1"/>
    <property type="match status" value="1"/>
</dbReference>
<feature type="domain" description="Beta-hexosaminidase eukaryotic type N-terminal" evidence="7">
    <location>
        <begin position="1"/>
        <end position="114"/>
    </location>
</feature>